<keyword evidence="2" id="KW-1185">Reference proteome</keyword>
<organism evidence="1 2">
    <name type="scientific">Planktothrix rubescens CCAP 1459/22</name>
    <dbReference type="NCBI Taxonomy" id="329571"/>
    <lineage>
        <taxon>Bacteria</taxon>
        <taxon>Bacillati</taxon>
        <taxon>Cyanobacteriota</taxon>
        <taxon>Cyanophyceae</taxon>
        <taxon>Oscillatoriophycideae</taxon>
        <taxon>Oscillatoriales</taxon>
        <taxon>Microcoleaceae</taxon>
        <taxon>Planktothrix</taxon>
    </lineage>
</organism>
<sequence length="42" mass="4805">MRFRKLLGYNENDYHIQSDAIVCIAAVFELWGADSNTSTINQ</sequence>
<dbReference type="EMBL" id="CZCZ02000016">
    <property type="protein sequence ID" value="CAC5345090.1"/>
    <property type="molecule type" value="Genomic_DNA"/>
</dbReference>
<reference evidence="1" key="1">
    <citation type="submission" date="2020-05" db="EMBL/GenBank/DDBJ databases">
        <authorList>
            <consortium name="Genoscope - CEA"/>
            <person name="William W."/>
        </authorList>
    </citation>
    <scope>NUCLEOTIDE SEQUENCE [LARGE SCALE GENOMIC DNA]</scope>
    <source>
        <strain evidence="1">PCC 7821</strain>
    </source>
</reference>
<dbReference type="AlphaFoldDB" id="A0A6J7ZR18"/>
<evidence type="ECO:0000313" key="2">
    <source>
        <dbReference type="Proteomes" id="UP000196521"/>
    </source>
</evidence>
<proteinExistence type="predicted"/>
<dbReference type="Proteomes" id="UP000196521">
    <property type="component" value="Unassembled WGS sequence"/>
</dbReference>
<name>A0A6J7ZR18_PLARU</name>
<gene>
    <name evidence="1" type="ORF">PLAN_60105</name>
</gene>
<protein>
    <submittedName>
        <fullName evidence="1">Uncharacterized protein</fullName>
    </submittedName>
</protein>
<accession>A0A6J7ZR18</accession>
<comment type="caution">
    <text evidence="1">The sequence shown here is derived from an EMBL/GenBank/DDBJ whole genome shotgun (WGS) entry which is preliminary data.</text>
</comment>
<evidence type="ECO:0000313" key="1">
    <source>
        <dbReference type="EMBL" id="CAC5345090.1"/>
    </source>
</evidence>